<accession>A0A0S2I090</accession>
<evidence type="ECO:0000256" key="2">
    <source>
        <dbReference type="ARBA" id="ARBA00008900"/>
    </source>
</evidence>
<feature type="active site" description="Charge relay system" evidence="9">
    <location>
        <position position="75"/>
    </location>
</feature>
<comment type="cofactor">
    <cofactor evidence="8 10">
        <name>Zn(2+)</name>
        <dbReference type="ChEBI" id="CHEBI:29105"/>
    </cofactor>
    <text evidence="8 10">Binds 1 zinc ion per subunit.</text>
</comment>
<dbReference type="PIRSF" id="PIRSF006113">
    <property type="entry name" value="PTP_synth"/>
    <property type="match status" value="1"/>
</dbReference>
<evidence type="ECO:0000256" key="10">
    <source>
        <dbReference type="PIRSR" id="PIRSR006113-2"/>
    </source>
</evidence>
<reference evidence="11 12" key="1">
    <citation type="submission" date="2015-11" db="EMBL/GenBank/DDBJ databases">
        <title>Description and complete genome sequence of a novel strain predominating in hypersaline microbial mats and representing a new family of the Bacteriodetes phylum.</title>
        <authorList>
            <person name="Spring S."/>
            <person name="Bunk B."/>
            <person name="Sproer C."/>
            <person name="Klenk H.-P."/>
        </authorList>
    </citation>
    <scope>NUCLEOTIDE SEQUENCE [LARGE SCALE GENOMIC DNA]</scope>
    <source>
        <strain evidence="11 12">L21-Spi-D4</strain>
    </source>
</reference>
<dbReference type="InterPro" id="IPR038418">
    <property type="entry name" value="6-PTP_synth/QueD_sf"/>
</dbReference>
<dbReference type="Proteomes" id="UP000064893">
    <property type="component" value="Chromosome"/>
</dbReference>
<evidence type="ECO:0000256" key="4">
    <source>
        <dbReference type="ARBA" id="ARBA00022723"/>
    </source>
</evidence>
<feature type="active site" description="Proton acceptor" evidence="9">
    <location>
        <position position="25"/>
    </location>
</feature>
<evidence type="ECO:0000256" key="3">
    <source>
        <dbReference type="ARBA" id="ARBA00018141"/>
    </source>
</evidence>
<dbReference type="UniPathway" id="UPA00391"/>
<dbReference type="PANTHER" id="PTHR12589:SF7">
    <property type="entry name" value="6-PYRUVOYL TETRAHYDROBIOPTERIN SYNTHASE"/>
    <property type="match status" value="1"/>
</dbReference>
<keyword evidence="12" id="KW-1185">Reference proteome</keyword>
<dbReference type="GO" id="GO:0070497">
    <property type="term" value="F:6-carboxytetrahydropterin synthase activity"/>
    <property type="evidence" value="ECO:0007669"/>
    <property type="project" value="UniProtKB-EC"/>
</dbReference>
<proteinExistence type="inferred from homology"/>
<organism evidence="11 12">
    <name type="scientific">Salinivirga cyanobacteriivorans</name>
    <dbReference type="NCBI Taxonomy" id="1307839"/>
    <lineage>
        <taxon>Bacteria</taxon>
        <taxon>Pseudomonadati</taxon>
        <taxon>Bacteroidota</taxon>
        <taxon>Bacteroidia</taxon>
        <taxon>Bacteroidales</taxon>
        <taxon>Salinivirgaceae</taxon>
        <taxon>Salinivirga</taxon>
    </lineage>
</organism>
<evidence type="ECO:0000313" key="11">
    <source>
        <dbReference type="EMBL" id="ALO15634.1"/>
    </source>
</evidence>
<comment type="catalytic activity">
    <reaction evidence="7 8">
        <text>7,8-dihydroneopterin 3'-triphosphate + H2O = 6-carboxy-5,6,7,8-tetrahydropterin + triphosphate + acetaldehyde + 2 H(+)</text>
        <dbReference type="Rhea" id="RHEA:27966"/>
        <dbReference type="ChEBI" id="CHEBI:15343"/>
        <dbReference type="ChEBI" id="CHEBI:15377"/>
        <dbReference type="ChEBI" id="CHEBI:15378"/>
        <dbReference type="ChEBI" id="CHEBI:18036"/>
        <dbReference type="ChEBI" id="CHEBI:58462"/>
        <dbReference type="ChEBI" id="CHEBI:61032"/>
        <dbReference type="EC" id="4.1.2.50"/>
    </reaction>
</comment>
<dbReference type="EMBL" id="CP013118">
    <property type="protein sequence ID" value="ALO15634.1"/>
    <property type="molecule type" value="Genomic_DNA"/>
</dbReference>
<dbReference type="InterPro" id="IPR007115">
    <property type="entry name" value="6-PTP_synth/QueD"/>
</dbReference>
<dbReference type="Gene3D" id="3.30.479.10">
    <property type="entry name" value="6-pyruvoyl tetrahydropterin synthase/QueD"/>
    <property type="match status" value="1"/>
</dbReference>
<keyword evidence="6 8" id="KW-0456">Lyase</keyword>
<dbReference type="RefSeq" id="WP_205627921.1">
    <property type="nucleotide sequence ID" value="NZ_CP013118.1"/>
</dbReference>
<dbReference type="STRING" id="1307839.L21SP5_01995"/>
<dbReference type="AlphaFoldDB" id="A0A0S2I090"/>
<dbReference type="PANTHER" id="PTHR12589">
    <property type="entry name" value="PYRUVOYL TETRAHYDROBIOPTERIN SYNTHASE"/>
    <property type="match status" value="1"/>
</dbReference>
<dbReference type="GO" id="GO:0046872">
    <property type="term" value="F:metal ion binding"/>
    <property type="evidence" value="ECO:0007669"/>
    <property type="project" value="UniProtKB-KW"/>
</dbReference>
<keyword evidence="4 8" id="KW-0479">Metal-binding</keyword>
<dbReference type="SUPFAM" id="SSF55620">
    <property type="entry name" value="Tetrahydrobiopterin biosynthesis enzymes-like"/>
    <property type="match status" value="1"/>
</dbReference>
<sequence>MSKIRITKEFSFEMAHALRNYDGPCRNIHGHSYKLFVTIIGEPKQDDADPKNGMLMDFGALKKLVNTEIVDKYDHSVVVYKNDERLPEMQKLFENIIIEAKQPTCENLVSDFASTINTRLPDNLSVFSIKLYETATSYAEWYASDNPTE</sequence>
<keyword evidence="5 8" id="KW-0862">Zinc</keyword>
<evidence type="ECO:0000256" key="7">
    <source>
        <dbReference type="ARBA" id="ARBA00048807"/>
    </source>
</evidence>
<gene>
    <name evidence="11" type="primary">queD_1</name>
    <name evidence="11" type="ORF">L21SP5_01995</name>
</gene>
<comment type="pathway">
    <text evidence="1 8">Purine metabolism; 7-cyano-7-deazaguanine biosynthesis.</text>
</comment>
<dbReference type="GO" id="GO:0008616">
    <property type="term" value="P:tRNA queuosine(34) biosynthetic process"/>
    <property type="evidence" value="ECO:0007669"/>
    <property type="project" value="UniProtKB-KW"/>
</dbReference>
<evidence type="ECO:0000256" key="9">
    <source>
        <dbReference type="PIRSR" id="PIRSR006113-1"/>
    </source>
</evidence>
<feature type="binding site" evidence="10">
    <location>
        <position position="16"/>
    </location>
    <ligand>
        <name>Zn(2+)</name>
        <dbReference type="ChEBI" id="CHEBI:29105"/>
    </ligand>
</feature>
<name>A0A0S2I090_9BACT</name>
<keyword evidence="8" id="KW-0671">Queuosine biosynthesis</keyword>
<dbReference type="KEGG" id="blq:L21SP5_01995"/>
<feature type="active site" description="Charge relay system" evidence="9">
    <location>
        <position position="133"/>
    </location>
</feature>
<evidence type="ECO:0000256" key="5">
    <source>
        <dbReference type="ARBA" id="ARBA00022833"/>
    </source>
</evidence>
<dbReference type="Pfam" id="PF01242">
    <property type="entry name" value="PTPS"/>
    <property type="match status" value="1"/>
</dbReference>
<feature type="binding site" evidence="10">
    <location>
        <position position="29"/>
    </location>
    <ligand>
        <name>Zn(2+)</name>
        <dbReference type="ChEBI" id="CHEBI:29105"/>
    </ligand>
</feature>
<evidence type="ECO:0000256" key="8">
    <source>
        <dbReference type="PIRNR" id="PIRNR006113"/>
    </source>
</evidence>
<evidence type="ECO:0000256" key="6">
    <source>
        <dbReference type="ARBA" id="ARBA00023239"/>
    </source>
</evidence>
<feature type="binding site" evidence="10">
    <location>
        <position position="31"/>
    </location>
    <ligand>
        <name>Zn(2+)</name>
        <dbReference type="ChEBI" id="CHEBI:29105"/>
    </ligand>
</feature>
<evidence type="ECO:0000256" key="1">
    <source>
        <dbReference type="ARBA" id="ARBA00005061"/>
    </source>
</evidence>
<dbReference type="EC" id="4.-.-.-" evidence="8"/>
<evidence type="ECO:0000313" key="12">
    <source>
        <dbReference type="Proteomes" id="UP000064893"/>
    </source>
</evidence>
<protein>
    <recommendedName>
        <fullName evidence="3 8">6-carboxy-5,6,7,8-tetrahydropterin synthase</fullName>
        <ecNumber evidence="8">4.-.-.-</ecNumber>
    </recommendedName>
</protein>
<comment type="similarity">
    <text evidence="2 8">Belongs to the PTPS family. QueD subfamily.</text>
</comment>